<dbReference type="Pfam" id="PF04471">
    <property type="entry name" value="Mrr_cat"/>
    <property type="match status" value="1"/>
</dbReference>
<reference evidence="4 5" key="1">
    <citation type="submission" date="2021-02" db="EMBL/GenBank/DDBJ databases">
        <title>Complete genome of Desulfoluna sp. strain ASN36.</title>
        <authorList>
            <person name="Takahashi A."/>
            <person name="Kojima H."/>
            <person name="Fukui M."/>
        </authorList>
    </citation>
    <scope>NUCLEOTIDE SEQUENCE [LARGE SCALE GENOMIC DNA]</scope>
    <source>
        <strain evidence="4 5">ASN36</strain>
    </source>
</reference>
<evidence type="ECO:0000259" key="2">
    <source>
        <dbReference type="Pfam" id="PF01396"/>
    </source>
</evidence>
<feature type="domain" description="Restriction endonuclease type IV Mrr" evidence="3">
    <location>
        <begin position="90"/>
        <end position="201"/>
    </location>
</feature>
<dbReference type="PANTHER" id="PTHR30015">
    <property type="entry name" value="MRR RESTRICTION SYSTEM PROTEIN"/>
    <property type="match status" value="1"/>
</dbReference>
<accession>A0ABN6F0W4</accession>
<feature type="transmembrane region" description="Helical" evidence="1">
    <location>
        <begin position="12"/>
        <end position="35"/>
    </location>
</feature>
<evidence type="ECO:0000313" key="5">
    <source>
        <dbReference type="Proteomes" id="UP001320148"/>
    </source>
</evidence>
<dbReference type="EMBL" id="AP024488">
    <property type="protein sequence ID" value="BCS95136.1"/>
    <property type="molecule type" value="Genomic_DNA"/>
</dbReference>
<keyword evidence="1" id="KW-0472">Membrane</keyword>
<dbReference type="InterPro" id="IPR011856">
    <property type="entry name" value="tRNA_endonuc-like_dom_sf"/>
</dbReference>
<protein>
    <submittedName>
        <fullName evidence="4">Membrane protein</fullName>
    </submittedName>
</protein>
<proteinExistence type="predicted"/>
<dbReference type="InterPro" id="IPR007560">
    <property type="entry name" value="Restrct_endonuc_IV_Mrr"/>
</dbReference>
<dbReference type="Gene3D" id="3.40.1350.10">
    <property type="match status" value="1"/>
</dbReference>
<dbReference type="RefSeq" id="WP_236891417.1">
    <property type="nucleotide sequence ID" value="NZ_AP024488.1"/>
</dbReference>
<dbReference type="Pfam" id="PF01396">
    <property type="entry name" value="Zn_ribbon_Top1"/>
    <property type="match status" value="1"/>
</dbReference>
<dbReference type="Gene3D" id="3.30.65.10">
    <property type="entry name" value="Bacterial Topoisomerase I, domain 1"/>
    <property type="match status" value="1"/>
</dbReference>
<dbReference type="InterPro" id="IPR013498">
    <property type="entry name" value="Topo_IA_Znf"/>
</dbReference>
<gene>
    <name evidence="4" type="ORF">DSLASN_07680</name>
</gene>
<dbReference type="InterPro" id="IPR011335">
    <property type="entry name" value="Restrct_endonuc-II-like"/>
</dbReference>
<dbReference type="SUPFAM" id="SSF57783">
    <property type="entry name" value="Zinc beta-ribbon"/>
    <property type="match status" value="1"/>
</dbReference>
<organism evidence="4 5">
    <name type="scientific">Desulfoluna limicola</name>
    <dbReference type="NCBI Taxonomy" id="2810562"/>
    <lineage>
        <taxon>Bacteria</taxon>
        <taxon>Pseudomonadati</taxon>
        <taxon>Thermodesulfobacteriota</taxon>
        <taxon>Desulfobacteria</taxon>
        <taxon>Desulfobacterales</taxon>
        <taxon>Desulfolunaceae</taxon>
        <taxon>Desulfoluna</taxon>
    </lineage>
</organism>
<name>A0ABN6F0W4_9BACT</name>
<sequence length="290" mass="31883">MARKNENILELLIQLPWWVSVLFSGVAYVGLKWILPGMVSGNMFAEGFAKGLSPMAHFFALVLLVPAPISIFNAWRKRQLLEKQKGIDTIRSLSWKEFEELVAEAYRRQGYAVIENPGGGADGGIDVRLKKNGHLHLVQCKQWRSQKVGVKVVREMYGVMVAEHAASAIVITSGTYTQEARNFASGKPLDLVDGAQLEALISQVQGTKENKGVSSVPIDKPVQVAEPVTVEPSDHDPSRWQPVQAVRTCPRCGSELVLRTAKKGPNAGSQFYGCASFPKCRYTEAFQVAS</sequence>
<feature type="transmembrane region" description="Helical" evidence="1">
    <location>
        <begin position="55"/>
        <end position="75"/>
    </location>
</feature>
<feature type="domain" description="DNA topoisomerase type IA zn finger" evidence="2">
    <location>
        <begin position="246"/>
        <end position="286"/>
    </location>
</feature>
<dbReference type="Proteomes" id="UP001320148">
    <property type="component" value="Chromosome"/>
</dbReference>
<dbReference type="PANTHER" id="PTHR30015:SF7">
    <property type="entry name" value="TYPE IV METHYL-DIRECTED RESTRICTION ENZYME ECOKMRR"/>
    <property type="match status" value="1"/>
</dbReference>
<dbReference type="InterPro" id="IPR052906">
    <property type="entry name" value="Type_IV_Methyl-Rstrct_Enzyme"/>
</dbReference>
<dbReference type="SUPFAM" id="SSF52980">
    <property type="entry name" value="Restriction endonuclease-like"/>
    <property type="match status" value="1"/>
</dbReference>
<keyword evidence="1" id="KW-0812">Transmembrane</keyword>
<evidence type="ECO:0000313" key="4">
    <source>
        <dbReference type="EMBL" id="BCS95136.1"/>
    </source>
</evidence>
<evidence type="ECO:0000256" key="1">
    <source>
        <dbReference type="SAM" id="Phobius"/>
    </source>
</evidence>
<keyword evidence="1" id="KW-1133">Transmembrane helix</keyword>
<keyword evidence="5" id="KW-1185">Reference proteome</keyword>
<evidence type="ECO:0000259" key="3">
    <source>
        <dbReference type="Pfam" id="PF04471"/>
    </source>
</evidence>